<comment type="cofactor">
    <cofactor evidence="1">
        <name>Fe(2+)</name>
        <dbReference type="ChEBI" id="CHEBI:29033"/>
    </cofactor>
</comment>
<reference evidence="8" key="1">
    <citation type="submission" date="2019-10" db="EMBL/GenBank/DDBJ databases">
        <authorList>
            <person name="Nor Muhammad N."/>
        </authorList>
    </citation>
    <scope>NUCLEOTIDE SEQUENCE</scope>
</reference>
<gene>
    <name evidence="8" type="primary">V5XZS6</name>
</gene>
<evidence type="ECO:0000256" key="3">
    <source>
        <dbReference type="ARBA" id="ARBA00022964"/>
    </source>
</evidence>
<evidence type="ECO:0000256" key="5">
    <source>
        <dbReference type="ARBA" id="ARBA00023004"/>
    </source>
</evidence>
<dbReference type="AlphaFoldDB" id="A0A5K1K6T8"/>
<dbReference type="EMBL" id="LR729665">
    <property type="protein sequence ID" value="VWP01791.1"/>
    <property type="molecule type" value="Genomic_DNA"/>
</dbReference>
<accession>A0A5K1K6T8</accession>
<keyword evidence="5" id="KW-0408">Iron</keyword>
<dbReference type="Pfam" id="PF12851">
    <property type="entry name" value="Tet_JBP"/>
    <property type="match status" value="1"/>
</dbReference>
<dbReference type="GO" id="GO:0051213">
    <property type="term" value="F:dioxygenase activity"/>
    <property type="evidence" value="ECO:0007669"/>
    <property type="project" value="UniProtKB-KW"/>
</dbReference>
<evidence type="ECO:0000256" key="1">
    <source>
        <dbReference type="ARBA" id="ARBA00001954"/>
    </source>
</evidence>
<dbReference type="InterPro" id="IPR024779">
    <property type="entry name" value="2OGFeDO_JBP1/TET_oxygenase_dom"/>
</dbReference>
<evidence type="ECO:0000259" key="7">
    <source>
        <dbReference type="Pfam" id="PF12851"/>
    </source>
</evidence>
<protein>
    <submittedName>
        <fullName evidence="8">Cytochrome P450 monooxygenase AKT7 )</fullName>
        <ecNumber evidence="8">1.-.-.-</ecNumber>
    </submittedName>
</protein>
<keyword evidence="3" id="KW-0223">Dioxygenase</keyword>
<feature type="domain" description="2OGFeDO JBP1/TET oxygenase" evidence="7">
    <location>
        <begin position="204"/>
        <end position="348"/>
    </location>
</feature>
<keyword evidence="2" id="KW-0479">Metal-binding</keyword>
<proteinExistence type="predicted"/>
<dbReference type="EC" id="1.-.-.-" evidence="8"/>
<sequence>MDTNTDALPLQLVRRAATATFMVELEAYFTAVLDGKLTRGIADTPIPPDHLERAAVEDCRTISAMVALARQSVYQVTWDADDYANDVSNTALPNPEVEARLMAKYPPLIPIEEVTRRHDDNLPIILGPAIVTDVKGRILLWSLPNVLSDSRQTKLLRATRLLEGQMTVDEPEPGTKPTKGWRTSATFYEKNGQWISGSTLLYPAGYQQGHKSAKVNPTPSAALKSTRAADWMAAFEENGGILDGVLAITHPELYDSAQAVMKTIWREHATVIINRSTLGHRDCHGAPGWYDLLVTLGNYGKTAVLELRGLGISIPYDAGSIVPLSSKLLVHGVPKVRGERICYAFYMHSTVMHRFHIAVDSVTYSELPRSRDEVPEVLDANTIAGRLRGMGLAADGGPESAGRSGEAGGSAEDAGTDEDSDSEHSESPGGVADDVEMAD</sequence>
<feature type="region of interest" description="Disordered" evidence="6">
    <location>
        <begin position="391"/>
        <end position="439"/>
    </location>
</feature>
<evidence type="ECO:0000256" key="6">
    <source>
        <dbReference type="SAM" id="MobiDB-lite"/>
    </source>
</evidence>
<feature type="compositionally biased region" description="Low complexity" evidence="6">
    <location>
        <begin position="396"/>
        <end position="413"/>
    </location>
</feature>
<keyword evidence="4 8" id="KW-0560">Oxidoreductase</keyword>
<evidence type="ECO:0000256" key="4">
    <source>
        <dbReference type="ARBA" id="ARBA00023002"/>
    </source>
</evidence>
<keyword evidence="8" id="KW-0503">Monooxygenase</keyword>
<dbReference type="Gene3D" id="3.60.130.30">
    <property type="match status" value="1"/>
</dbReference>
<dbReference type="GO" id="GO:0046872">
    <property type="term" value="F:metal ion binding"/>
    <property type="evidence" value="ECO:0007669"/>
    <property type="project" value="UniProtKB-KW"/>
</dbReference>
<dbReference type="GO" id="GO:0004497">
    <property type="term" value="F:monooxygenase activity"/>
    <property type="evidence" value="ECO:0007669"/>
    <property type="project" value="UniProtKB-KW"/>
</dbReference>
<evidence type="ECO:0000256" key="2">
    <source>
        <dbReference type="ARBA" id="ARBA00022723"/>
    </source>
</evidence>
<evidence type="ECO:0000313" key="8">
    <source>
        <dbReference type="EMBL" id="VWP01791.1"/>
    </source>
</evidence>
<organism evidence="8">
    <name type="scientific">Ganoderma boninense</name>
    <dbReference type="NCBI Taxonomy" id="34458"/>
    <lineage>
        <taxon>Eukaryota</taxon>
        <taxon>Fungi</taxon>
        <taxon>Dikarya</taxon>
        <taxon>Basidiomycota</taxon>
        <taxon>Agaricomycotina</taxon>
        <taxon>Agaricomycetes</taxon>
        <taxon>Polyporales</taxon>
        <taxon>Polyporaceae</taxon>
        <taxon>Ganoderma</taxon>
    </lineage>
</organism>
<name>A0A5K1K6T8_9APHY</name>